<evidence type="ECO:0000259" key="7">
    <source>
        <dbReference type="PROSITE" id="PS50110"/>
    </source>
</evidence>
<dbReference type="GO" id="GO:0032993">
    <property type="term" value="C:protein-DNA complex"/>
    <property type="evidence" value="ECO:0007669"/>
    <property type="project" value="TreeGrafter"/>
</dbReference>
<dbReference type="Proteomes" id="UP000181897">
    <property type="component" value="Chromosome"/>
</dbReference>
<feature type="modified residue" description="4-aspartylphosphate" evidence="6">
    <location>
        <position position="54"/>
    </location>
</feature>
<dbReference type="InterPro" id="IPR001789">
    <property type="entry name" value="Sig_transdc_resp-reg_receiver"/>
</dbReference>
<dbReference type="AlphaFoldDB" id="A0A1J0WK05"/>
<feature type="domain" description="Response regulatory" evidence="7">
    <location>
        <begin position="2"/>
        <end position="121"/>
    </location>
</feature>
<dbReference type="KEGG" id="suam:BOO69_15365"/>
<dbReference type="InterPro" id="IPR039420">
    <property type="entry name" value="WalR-like"/>
</dbReference>
<reference evidence="8 9" key="1">
    <citation type="submission" date="2016-11" db="EMBL/GenBank/DDBJ databases">
        <title>Complete genome sequence of Sulfitobacter sp. AM1-D1, a toxic bacteria associated with marine dinoflagellate Alexandrium minutum in East China Sea.</title>
        <authorList>
            <person name="Yang Q."/>
            <person name="Zhang X."/>
            <person name="Tian X."/>
        </authorList>
    </citation>
    <scope>NUCLEOTIDE SEQUENCE [LARGE SCALE GENOMIC DNA]</scope>
    <source>
        <strain evidence="8 9">AM1-D1</strain>
    </source>
</reference>
<keyword evidence="3" id="KW-0805">Transcription regulation</keyword>
<proteinExistence type="predicted"/>
<gene>
    <name evidence="8" type="ORF">BOO69_15365</name>
</gene>
<dbReference type="GO" id="GO:0006355">
    <property type="term" value="P:regulation of DNA-templated transcription"/>
    <property type="evidence" value="ECO:0007669"/>
    <property type="project" value="TreeGrafter"/>
</dbReference>
<sequence length="324" mass="35695">MRILAVDDDPVILDLLERALSDSRGYQLTTCKTAEEALALLAGPIQPFECFLLDVMLPGIDGIELCDRIRQTQAYRSAPIIMITASREADLMERAFYAGATDFISKPLDGVELSARIVSASMLNDSLHREREVRHTLADLTAKMKVRFEEPIKLETPQVTDLLALENSLLRLPEGLYAMTLFTVDVMGLRGIHRAVAAPAFRHHLESVASALVQALEHRTSRLAYTGSGRFMGVVIGRERFSRDAVLTQMNATLSADWDVAASGTPMPPAIRLTSLSDQRLWSGVSASDMLRSKKANADLLRGVPEEQEDALFDKLDAKVSRAS</sequence>
<keyword evidence="5" id="KW-0804">Transcription</keyword>
<evidence type="ECO:0000256" key="2">
    <source>
        <dbReference type="ARBA" id="ARBA00023012"/>
    </source>
</evidence>
<keyword evidence="4" id="KW-0238">DNA-binding</keyword>
<evidence type="ECO:0000256" key="6">
    <source>
        <dbReference type="PROSITE-ProRule" id="PRU00169"/>
    </source>
</evidence>
<evidence type="ECO:0000256" key="5">
    <source>
        <dbReference type="ARBA" id="ARBA00023163"/>
    </source>
</evidence>
<dbReference type="EMBL" id="CP018076">
    <property type="protein sequence ID" value="APE44635.1"/>
    <property type="molecule type" value="Genomic_DNA"/>
</dbReference>
<protein>
    <submittedName>
        <fullName evidence="8">Response regulator</fullName>
    </submittedName>
</protein>
<dbReference type="STRING" id="1917485.BOO69_15365"/>
<dbReference type="GO" id="GO:0000976">
    <property type="term" value="F:transcription cis-regulatory region binding"/>
    <property type="evidence" value="ECO:0007669"/>
    <property type="project" value="TreeGrafter"/>
</dbReference>
<evidence type="ECO:0000313" key="8">
    <source>
        <dbReference type="EMBL" id="APE44635.1"/>
    </source>
</evidence>
<dbReference type="RefSeq" id="WP_071972983.1">
    <property type="nucleotide sequence ID" value="NZ_CP018076.1"/>
</dbReference>
<dbReference type="OrthoDB" id="7326651at2"/>
<dbReference type="SUPFAM" id="SSF52172">
    <property type="entry name" value="CheY-like"/>
    <property type="match status" value="1"/>
</dbReference>
<evidence type="ECO:0000256" key="1">
    <source>
        <dbReference type="ARBA" id="ARBA00022553"/>
    </source>
</evidence>
<dbReference type="Pfam" id="PF00072">
    <property type="entry name" value="Response_reg"/>
    <property type="match status" value="1"/>
</dbReference>
<dbReference type="GO" id="GO:0005829">
    <property type="term" value="C:cytosol"/>
    <property type="evidence" value="ECO:0007669"/>
    <property type="project" value="TreeGrafter"/>
</dbReference>
<organism evidence="8 9">
    <name type="scientific">Sulfitobacter alexandrii</name>
    <dbReference type="NCBI Taxonomy" id="1917485"/>
    <lineage>
        <taxon>Bacteria</taxon>
        <taxon>Pseudomonadati</taxon>
        <taxon>Pseudomonadota</taxon>
        <taxon>Alphaproteobacteria</taxon>
        <taxon>Rhodobacterales</taxon>
        <taxon>Roseobacteraceae</taxon>
        <taxon>Sulfitobacter</taxon>
    </lineage>
</organism>
<keyword evidence="9" id="KW-1185">Reference proteome</keyword>
<name>A0A1J0WK05_9RHOB</name>
<dbReference type="PANTHER" id="PTHR48111">
    <property type="entry name" value="REGULATOR OF RPOS"/>
    <property type="match status" value="1"/>
</dbReference>
<evidence type="ECO:0000313" key="9">
    <source>
        <dbReference type="Proteomes" id="UP000181897"/>
    </source>
</evidence>
<dbReference type="PANTHER" id="PTHR48111:SF1">
    <property type="entry name" value="TWO-COMPONENT RESPONSE REGULATOR ORR33"/>
    <property type="match status" value="1"/>
</dbReference>
<evidence type="ECO:0000256" key="4">
    <source>
        <dbReference type="ARBA" id="ARBA00023125"/>
    </source>
</evidence>
<dbReference type="SMART" id="SM00448">
    <property type="entry name" value="REC"/>
    <property type="match status" value="1"/>
</dbReference>
<keyword evidence="1 6" id="KW-0597">Phosphoprotein</keyword>
<keyword evidence="2" id="KW-0902">Two-component regulatory system</keyword>
<evidence type="ECO:0000256" key="3">
    <source>
        <dbReference type="ARBA" id="ARBA00023015"/>
    </source>
</evidence>
<accession>A0A1J0WK05</accession>
<dbReference type="PROSITE" id="PS50110">
    <property type="entry name" value="RESPONSE_REGULATORY"/>
    <property type="match status" value="1"/>
</dbReference>
<dbReference type="InterPro" id="IPR011006">
    <property type="entry name" value="CheY-like_superfamily"/>
</dbReference>
<dbReference type="GO" id="GO:0000156">
    <property type="term" value="F:phosphorelay response regulator activity"/>
    <property type="evidence" value="ECO:0007669"/>
    <property type="project" value="TreeGrafter"/>
</dbReference>
<dbReference type="Gene3D" id="3.40.50.2300">
    <property type="match status" value="1"/>
</dbReference>